<dbReference type="WBParaSite" id="HCON_00038540-00001">
    <property type="protein sequence ID" value="HCON_00038540-00001"/>
    <property type="gene ID" value="HCON_00038540"/>
</dbReference>
<proteinExistence type="predicted"/>
<name>A0A7I4Y2Y6_HAECO</name>
<evidence type="ECO:0000313" key="4">
    <source>
        <dbReference type="WBParaSite" id="HCON_00038540-00001"/>
    </source>
</evidence>
<evidence type="ECO:0000313" key="3">
    <source>
        <dbReference type="Proteomes" id="UP000025227"/>
    </source>
</evidence>
<dbReference type="OMA" id="CGKFHQQ"/>
<feature type="signal peptide" evidence="2">
    <location>
        <begin position="1"/>
        <end position="15"/>
    </location>
</feature>
<evidence type="ECO:0000256" key="2">
    <source>
        <dbReference type="SAM" id="SignalP"/>
    </source>
</evidence>
<keyword evidence="2" id="KW-0732">Signal</keyword>
<dbReference type="AlphaFoldDB" id="A0A7I4Y2Y6"/>
<feature type="region of interest" description="Disordered" evidence="1">
    <location>
        <begin position="106"/>
        <end position="132"/>
    </location>
</feature>
<feature type="chain" id="PRO_5029811118" evidence="2">
    <location>
        <begin position="16"/>
        <end position="244"/>
    </location>
</feature>
<reference evidence="4" key="1">
    <citation type="submission" date="2020-12" db="UniProtKB">
        <authorList>
            <consortium name="WormBaseParasite"/>
        </authorList>
    </citation>
    <scope>IDENTIFICATION</scope>
    <source>
        <strain evidence="4">MHco3</strain>
    </source>
</reference>
<protein>
    <submittedName>
        <fullName evidence="4">Protein K10H10.10</fullName>
    </submittedName>
</protein>
<feature type="compositionally biased region" description="Basic and acidic residues" evidence="1">
    <location>
        <begin position="120"/>
        <end position="132"/>
    </location>
</feature>
<sequence>MRLLFLISIATLSKAEDLVAMGCGRDPTLPFCKAHAAKTKDGGSSEITEKDKIACAELRHEYVKVCALSGQHKIDEKEDEFCQAFENICFRLPKDEPDQSTVPTALMRELKPISDVSEEKEEKTTTTREPEKKKKKRIDFTKFCKEFKNRYLFVCPDPFRFGQKAVVFCPIYSERCHVPLPDRPVLPTRKPPHGRRNNSVDRICRSYRGFADTYCNNPFTLSQPQYREGCEKYWRFCTRRRRNG</sequence>
<dbReference type="OrthoDB" id="5862467at2759"/>
<accession>A0A7I4Y2Y6</accession>
<dbReference type="Proteomes" id="UP000025227">
    <property type="component" value="Unplaced"/>
</dbReference>
<organism evidence="3 4">
    <name type="scientific">Haemonchus contortus</name>
    <name type="common">Barber pole worm</name>
    <dbReference type="NCBI Taxonomy" id="6289"/>
    <lineage>
        <taxon>Eukaryota</taxon>
        <taxon>Metazoa</taxon>
        <taxon>Ecdysozoa</taxon>
        <taxon>Nematoda</taxon>
        <taxon>Chromadorea</taxon>
        <taxon>Rhabditida</taxon>
        <taxon>Rhabditina</taxon>
        <taxon>Rhabditomorpha</taxon>
        <taxon>Strongyloidea</taxon>
        <taxon>Trichostrongylidae</taxon>
        <taxon>Haemonchus</taxon>
    </lineage>
</organism>
<keyword evidence="3" id="KW-1185">Reference proteome</keyword>
<evidence type="ECO:0000256" key="1">
    <source>
        <dbReference type="SAM" id="MobiDB-lite"/>
    </source>
</evidence>